<sequence length="100" mass="11026">MLAARRSLTAACTLRRAAVTLPRAFLTVPKDFASKGHAEEAKYFNDLDAALRAKMKKMMAAALKKQEVAKAELDALLTASGVTLPDEVKEKLVDWKLEEH</sequence>
<accession>A0A7R9UE49</accession>
<protein>
    <submittedName>
        <fullName evidence="1">Uncharacterized protein</fullName>
    </submittedName>
</protein>
<gene>
    <name evidence="1" type="ORF">PPYR1160_LOCUS13041</name>
</gene>
<proteinExistence type="predicted"/>
<organism evidence="1">
    <name type="scientific">Pinguiococcus pyrenoidosus</name>
    <dbReference type="NCBI Taxonomy" id="172671"/>
    <lineage>
        <taxon>Eukaryota</taxon>
        <taxon>Sar</taxon>
        <taxon>Stramenopiles</taxon>
        <taxon>Ochrophyta</taxon>
        <taxon>Pinguiophyceae</taxon>
        <taxon>Pinguiochrysidales</taxon>
        <taxon>Pinguiochrysidaceae</taxon>
        <taxon>Pinguiococcus</taxon>
    </lineage>
</organism>
<name>A0A7R9UE49_9STRA</name>
<evidence type="ECO:0000313" key="1">
    <source>
        <dbReference type="EMBL" id="CAD8263539.1"/>
    </source>
</evidence>
<dbReference type="AlphaFoldDB" id="A0A7R9UE49"/>
<reference evidence="1" key="1">
    <citation type="submission" date="2021-01" db="EMBL/GenBank/DDBJ databases">
        <authorList>
            <person name="Corre E."/>
            <person name="Pelletier E."/>
            <person name="Niang G."/>
            <person name="Scheremetjew M."/>
            <person name="Finn R."/>
            <person name="Kale V."/>
            <person name="Holt S."/>
            <person name="Cochrane G."/>
            <person name="Meng A."/>
            <person name="Brown T."/>
            <person name="Cohen L."/>
        </authorList>
    </citation>
    <scope>NUCLEOTIDE SEQUENCE</scope>
    <source>
        <strain evidence="1">CCMP2078</strain>
    </source>
</reference>
<dbReference type="EMBL" id="HBEA01017150">
    <property type="protein sequence ID" value="CAD8263539.1"/>
    <property type="molecule type" value="Transcribed_RNA"/>
</dbReference>